<evidence type="ECO:0000313" key="2">
    <source>
        <dbReference type="EMBL" id="KAJ2920630.1"/>
    </source>
</evidence>
<feature type="compositionally biased region" description="Polar residues" evidence="1">
    <location>
        <begin position="227"/>
        <end position="252"/>
    </location>
</feature>
<evidence type="ECO:0000256" key="1">
    <source>
        <dbReference type="SAM" id="MobiDB-lite"/>
    </source>
</evidence>
<reference evidence="2" key="1">
    <citation type="submission" date="2022-06" db="EMBL/GenBank/DDBJ databases">
        <title>Genome Sequence of Candolleomyces eurysporus.</title>
        <authorList>
            <person name="Buettner E."/>
        </authorList>
    </citation>
    <scope>NUCLEOTIDE SEQUENCE</scope>
    <source>
        <strain evidence="2">VTCC 930004</strain>
    </source>
</reference>
<organism evidence="2 3">
    <name type="scientific">Candolleomyces eurysporus</name>
    <dbReference type="NCBI Taxonomy" id="2828524"/>
    <lineage>
        <taxon>Eukaryota</taxon>
        <taxon>Fungi</taxon>
        <taxon>Dikarya</taxon>
        <taxon>Basidiomycota</taxon>
        <taxon>Agaricomycotina</taxon>
        <taxon>Agaricomycetes</taxon>
        <taxon>Agaricomycetidae</taxon>
        <taxon>Agaricales</taxon>
        <taxon>Agaricineae</taxon>
        <taxon>Psathyrellaceae</taxon>
        <taxon>Candolleomyces</taxon>
    </lineage>
</organism>
<feature type="non-terminal residue" evidence="2">
    <location>
        <position position="297"/>
    </location>
</feature>
<gene>
    <name evidence="2" type="ORF">H1R20_g16465</name>
</gene>
<dbReference type="Proteomes" id="UP001140091">
    <property type="component" value="Unassembled WGS sequence"/>
</dbReference>
<keyword evidence="3" id="KW-1185">Reference proteome</keyword>
<feature type="compositionally biased region" description="Polar residues" evidence="1">
    <location>
        <begin position="259"/>
        <end position="275"/>
    </location>
</feature>
<proteinExistence type="predicted"/>
<feature type="region of interest" description="Disordered" evidence="1">
    <location>
        <begin position="198"/>
        <end position="275"/>
    </location>
</feature>
<evidence type="ECO:0000313" key="3">
    <source>
        <dbReference type="Proteomes" id="UP001140091"/>
    </source>
</evidence>
<dbReference type="AlphaFoldDB" id="A0A9W8M6G0"/>
<protein>
    <submittedName>
        <fullName evidence="2">Uncharacterized protein</fullName>
    </submittedName>
</protein>
<dbReference type="EMBL" id="JANBPK010001830">
    <property type="protein sequence ID" value="KAJ2920630.1"/>
    <property type="molecule type" value="Genomic_DNA"/>
</dbReference>
<comment type="caution">
    <text evidence="2">The sequence shown here is derived from an EMBL/GenBank/DDBJ whole genome shotgun (WGS) entry which is preliminary data.</text>
</comment>
<sequence>MTDSSAALRKMLCNRANFASDGEVIMSPEGHANFMGRGVLQLANFFFEQASADMGYQVNTTSFLSSITYLDSNGVRRSLEDWPCAPNVNRHNQARIDAISRFQEFEKKVSRFIPSVVVASDRAKKGLVLRGDDEESDGWETDEDNALWSSANATEDTAQIGKLLGGTSKASVITKANKRQTALTSTVPALLPVINRRSGTQQAATPVIPSTRRSAAQQPAALDIPSTRRSAAQQPATLNTPSTRRSAAQQPATLKAPSTPRSAVQQPATLSHSNGFPSAVQALDITLRCSLSGTLSG</sequence>
<accession>A0A9W8M6G0</accession>
<name>A0A9W8M6G0_9AGAR</name>